<dbReference type="Proteomes" id="UP000005512">
    <property type="component" value="Unassembled WGS sequence"/>
</dbReference>
<dbReference type="AlphaFoldDB" id="D1NZN1"/>
<dbReference type="EMBL" id="ABXV02000013">
    <property type="protein sequence ID" value="EFB73297.1"/>
    <property type="molecule type" value="Genomic_DNA"/>
</dbReference>
<sequence length="79" mass="9467">MLLYTFILTNHFMGNTKLRVFTYSNYDADILSVESFKKLYDAKKVQKTTSDYLYLQIKFIAKTESWLTIVIFFRQYVSL</sequence>
<keyword evidence="2" id="KW-1185">Reference proteome</keyword>
<gene>
    <name evidence="1" type="ORF">PROVRUST_05385</name>
</gene>
<evidence type="ECO:0000313" key="1">
    <source>
        <dbReference type="EMBL" id="EFB73297.1"/>
    </source>
</evidence>
<comment type="caution">
    <text evidence="1">The sequence shown here is derived from an EMBL/GenBank/DDBJ whole genome shotgun (WGS) entry which is preliminary data.</text>
</comment>
<reference evidence="1" key="1">
    <citation type="submission" date="2009-12" db="EMBL/GenBank/DDBJ databases">
        <authorList>
            <person name="Weinstock G."/>
            <person name="Sodergren E."/>
            <person name="Clifton S."/>
            <person name="Fulton L."/>
            <person name="Fulton B."/>
            <person name="Courtney L."/>
            <person name="Fronick C."/>
            <person name="Harrison M."/>
            <person name="Strong C."/>
            <person name="Farmer C."/>
            <person name="Delahaunty K."/>
            <person name="Markovic C."/>
            <person name="Hall O."/>
            <person name="Minx P."/>
            <person name="Tomlinson C."/>
            <person name="Mitreva M."/>
            <person name="Nelson J."/>
            <person name="Hou S."/>
            <person name="Wollam A."/>
            <person name="Pepin K.H."/>
            <person name="Johnson M."/>
            <person name="Bhonagiri V."/>
            <person name="Nash W.E."/>
            <person name="Warren W."/>
            <person name="Chinwalla A."/>
            <person name="Mardis E.R."/>
            <person name="Wilson R.K."/>
        </authorList>
    </citation>
    <scope>NUCLEOTIDE SEQUENCE [LARGE SCALE GENOMIC DNA]</scope>
    <source>
        <strain evidence="1">DSM 4541</strain>
    </source>
</reference>
<proteinExistence type="predicted"/>
<organism evidence="1 2">
    <name type="scientific">Providencia rustigianii DSM 4541</name>
    <dbReference type="NCBI Taxonomy" id="500637"/>
    <lineage>
        <taxon>Bacteria</taxon>
        <taxon>Pseudomonadati</taxon>
        <taxon>Pseudomonadota</taxon>
        <taxon>Gammaproteobacteria</taxon>
        <taxon>Enterobacterales</taxon>
        <taxon>Morganellaceae</taxon>
        <taxon>Providencia</taxon>
    </lineage>
</organism>
<accession>D1NZN1</accession>
<dbReference type="HOGENOM" id="CLU_2603204_0_0_6"/>
<evidence type="ECO:0000313" key="2">
    <source>
        <dbReference type="Proteomes" id="UP000005512"/>
    </source>
</evidence>
<name>D1NZN1_9GAMM</name>
<protein>
    <submittedName>
        <fullName evidence="1">Uncharacterized protein</fullName>
    </submittedName>
</protein>